<reference evidence="1" key="1">
    <citation type="submission" date="2020-04" db="EMBL/GenBank/DDBJ databases">
        <authorList>
            <person name="Chiriac C."/>
            <person name="Salcher M."/>
            <person name="Ghai R."/>
            <person name="Kavagutti S V."/>
        </authorList>
    </citation>
    <scope>NUCLEOTIDE SEQUENCE</scope>
</reference>
<gene>
    <name evidence="1" type="ORF">UFOVP658_116</name>
</gene>
<name>A0A6J5NN16_9CAUD</name>
<proteinExistence type="predicted"/>
<protein>
    <submittedName>
        <fullName evidence="1">Uncharacterized protein</fullName>
    </submittedName>
</protein>
<organism evidence="1">
    <name type="scientific">uncultured Caudovirales phage</name>
    <dbReference type="NCBI Taxonomy" id="2100421"/>
    <lineage>
        <taxon>Viruses</taxon>
        <taxon>Duplodnaviria</taxon>
        <taxon>Heunggongvirae</taxon>
        <taxon>Uroviricota</taxon>
        <taxon>Caudoviricetes</taxon>
        <taxon>Peduoviridae</taxon>
        <taxon>Maltschvirus</taxon>
        <taxon>Maltschvirus maltsch</taxon>
    </lineage>
</organism>
<dbReference type="EMBL" id="LR796639">
    <property type="protein sequence ID" value="CAB4156704.1"/>
    <property type="molecule type" value="Genomic_DNA"/>
</dbReference>
<evidence type="ECO:0000313" key="1">
    <source>
        <dbReference type="EMBL" id="CAB4156704.1"/>
    </source>
</evidence>
<sequence length="146" mass="16825">MKAVLSGTSADWKLYYIIDAGKTGKDGAVVTNDDHVIYVNFFSFVSSAPDFRRIMKTPFHKFLWTEPDGEMKKIWLDTFISKKRPLGKKFTENVVINSQLGSKAKKQKKVETRVKSFLNEHDKGSKQVENFSRLYIENKNKGLKDE</sequence>
<accession>A0A6J5NN16</accession>